<keyword evidence="2" id="KW-0812">Transmembrane</keyword>
<feature type="region of interest" description="Disordered" evidence="1">
    <location>
        <begin position="146"/>
        <end position="172"/>
    </location>
</feature>
<dbReference type="EMBL" id="JACSQE010000007">
    <property type="protein sequence ID" value="MBD7998957.1"/>
    <property type="molecule type" value="Genomic_DNA"/>
</dbReference>
<dbReference type="Proteomes" id="UP000633601">
    <property type="component" value="Unassembled WGS sequence"/>
</dbReference>
<dbReference type="Pfam" id="PF01663">
    <property type="entry name" value="Phosphodiest"/>
    <property type="match status" value="1"/>
</dbReference>
<evidence type="ECO:0000256" key="1">
    <source>
        <dbReference type="SAM" id="MobiDB-lite"/>
    </source>
</evidence>
<evidence type="ECO:0000256" key="2">
    <source>
        <dbReference type="SAM" id="Phobius"/>
    </source>
</evidence>
<feature type="compositionally biased region" description="Low complexity" evidence="1">
    <location>
        <begin position="151"/>
        <end position="161"/>
    </location>
</feature>
<dbReference type="InterPro" id="IPR002591">
    <property type="entry name" value="Phosphodiest/P_Trfase"/>
</dbReference>
<organism evidence="3 4">
    <name type="scientific">Oerskovia gallyi</name>
    <dbReference type="NCBI Taxonomy" id="2762226"/>
    <lineage>
        <taxon>Bacteria</taxon>
        <taxon>Bacillati</taxon>
        <taxon>Actinomycetota</taxon>
        <taxon>Actinomycetes</taxon>
        <taxon>Micrococcales</taxon>
        <taxon>Cellulomonadaceae</taxon>
        <taxon>Oerskovia</taxon>
    </lineage>
</organism>
<keyword evidence="2" id="KW-0472">Membrane</keyword>
<gene>
    <name evidence="3" type="ORF">H9640_10375</name>
</gene>
<comment type="caution">
    <text evidence="3">The sequence shown here is derived from an EMBL/GenBank/DDBJ whole genome shotgun (WGS) entry which is preliminary data.</text>
</comment>
<sequence length="717" mass="75279">MRHRLPFSVHDLTGALWSLVSTTAGLALAIWIVPGVRITSWWSVFLAAFVVGVGDVLLRPLWRVVAGRAGVLGALVSGLAGQVLVAWLALTYLPGFETDDWGAVVAVLVLAAFFMAVGRWAIGASDNEYVIDHLLRRARRAQRAAARRARPGAGATTDGRASGPTDGLAGGPGAPRAGLLVVQLDGVARETFDHAVQAGLAPNLARWLGSGSHVLESWWARVPSTTPASQAGLLHGTSEHVPAFRWWDRAQGRLVVTNRPADAAQVEALMSDGRGLLADGGVAVSTMFSGDASTNLLVMSRAGAGLGPGQLFVHFFSSPFVLVRALVATVGEFFKELYQGWQQAVRDVVPRVSRLGAYPVLRAVSNVVLRDLNTSLVAEQLVRGAPVVFVDLVDYDEIAHHAGPLRPEAMRALEGLDRVVGLWEQVAQVAPRRYEIVVLSDHGQSLGATFEQVVGRSFLDEVRRLMAVVPAAGGRRRRAAGVRSPASADSEAWGAVNTALNALGRGGAEDAKGGRVMVGPDREPEPVGQGDLPEVAVVGSGNLGLVWFPRSPARLVGDEIRARWPALVPGLVANPAVGVVVVQESGPVQGEVPDVVAYGPAGSHHLVTGEVLGQDPLARYGPRAAPDLLRAASLEHAGDLLLVSSVDDAGLVHAFEGLVGSHGGLGGAQNEAMLLYPASLRVADGAREDVGGTRMLVGAEAVHGALVGWLRELGVRT</sequence>
<dbReference type="SUPFAM" id="SSF53649">
    <property type="entry name" value="Alkaline phosphatase-like"/>
    <property type="match status" value="1"/>
</dbReference>
<accession>A0ABR8V2S5</accession>
<evidence type="ECO:0000313" key="3">
    <source>
        <dbReference type="EMBL" id="MBD7998957.1"/>
    </source>
</evidence>
<keyword evidence="2" id="KW-1133">Transmembrane helix</keyword>
<dbReference type="Gene3D" id="3.40.720.10">
    <property type="entry name" value="Alkaline Phosphatase, subunit A"/>
    <property type="match status" value="1"/>
</dbReference>
<name>A0ABR8V2S5_9CELL</name>
<feature type="transmembrane region" description="Helical" evidence="2">
    <location>
        <begin position="12"/>
        <end position="33"/>
    </location>
</feature>
<reference evidence="3 4" key="1">
    <citation type="submission" date="2020-08" db="EMBL/GenBank/DDBJ databases">
        <title>A Genomic Blueprint of the Chicken Gut Microbiome.</title>
        <authorList>
            <person name="Gilroy R."/>
            <person name="Ravi A."/>
            <person name="Getino M."/>
            <person name="Pursley I."/>
            <person name="Horton D.L."/>
            <person name="Alikhan N.-F."/>
            <person name="Baker D."/>
            <person name="Gharbi K."/>
            <person name="Hall N."/>
            <person name="Watson M."/>
            <person name="Adriaenssens E.M."/>
            <person name="Foster-Nyarko E."/>
            <person name="Jarju S."/>
            <person name="Secka A."/>
            <person name="Antonio M."/>
            <person name="Oren A."/>
            <person name="Chaudhuri R."/>
            <person name="La Ragione R.M."/>
            <person name="Hildebrand F."/>
            <person name="Pallen M.J."/>
        </authorList>
    </citation>
    <scope>NUCLEOTIDE SEQUENCE [LARGE SCALE GENOMIC DNA]</scope>
    <source>
        <strain evidence="3 4">Sa2CUA8</strain>
    </source>
</reference>
<feature type="transmembrane region" description="Helical" evidence="2">
    <location>
        <begin position="101"/>
        <end position="122"/>
    </location>
</feature>
<feature type="transmembrane region" description="Helical" evidence="2">
    <location>
        <begin position="70"/>
        <end position="89"/>
    </location>
</feature>
<feature type="transmembrane region" description="Helical" evidence="2">
    <location>
        <begin position="39"/>
        <end position="58"/>
    </location>
</feature>
<dbReference type="RefSeq" id="WP_191790633.1">
    <property type="nucleotide sequence ID" value="NZ_JACSQE010000007.1"/>
</dbReference>
<evidence type="ECO:0000313" key="4">
    <source>
        <dbReference type="Proteomes" id="UP000633601"/>
    </source>
</evidence>
<proteinExistence type="predicted"/>
<dbReference type="InterPro" id="IPR017850">
    <property type="entry name" value="Alkaline_phosphatase_core_sf"/>
</dbReference>
<protein>
    <submittedName>
        <fullName evidence="3">Alkaline phosphatase family protein</fullName>
    </submittedName>
</protein>
<keyword evidence="4" id="KW-1185">Reference proteome</keyword>